<reference evidence="2 3" key="1">
    <citation type="submission" date="2017-03" db="EMBL/GenBank/DDBJ databases">
        <title>Genome of the blue death feigning beetle - Asbolus verrucosus.</title>
        <authorList>
            <person name="Rider S.D."/>
        </authorList>
    </citation>
    <scope>NUCLEOTIDE SEQUENCE [LARGE SCALE GENOMIC DNA]</scope>
    <source>
        <strain evidence="2">Butters</strain>
        <tissue evidence="2">Head and leg muscle</tissue>
    </source>
</reference>
<comment type="caution">
    <text evidence="2">The sequence shown here is derived from an EMBL/GenBank/DDBJ whole genome shotgun (WGS) entry which is preliminary data.</text>
</comment>
<gene>
    <name evidence="2" type="ORF">BDFB_013656</name>
</gene>
<evidence type="ECO:0000313" key="2">
    <source>
        <dbReference type="EMBL" id="RZB41036.1"/>
    </source>
</evidence>
<dbReference type="Proteomes" id="UP000292052">
    <property type="component" value="Unassembled WGS sequence"/>
</dbReference>
<feature type="non-terminal residue" evidence="2">
    <location>
        <position position="1"/>
    </location>
</feature>
<accession>A0A482VCK5</accession>
<dbReference type="OrthoDB" id="64893at2759"/>
<dbReference type="PANTHER" id="PTHR21113">
    <property type="entry name" value="AGAP001705-PA"/>
    <property type="match status" value="1"/>
</dbReference>
<dbReference type="PANTHER" id="PTHR21113:SF14">
    <property type="entry name" value="LP24064P"/>
    <property type="match status" value="1"/>
</dbReference>
<keyword evidence="3" id="KW-1185">Reference proteome</keyword>
<organism evidence="2 3">
    <name type="scientific">Asbolus verrucosus</name>
    <name type="common">Desert ironclad beetle</name>
    <dbReference type="NCBI Taxonomy" id="1661398"/>
    <lineage>
        <taxon>Eukaryota</taxon>
        <taxon>Metazoa</taxon>
        <taxon>Ecdysozoa</taxon>
        <taxon>Arthropoda</taxon>
        <taxon>Hexapoda</taxon>
        <taxon>Insecta</taxon>
        <taxon>Pterygota</taxon>
        <taxon>Neoptera</taxon>
        <taxon>Endopterygota</taxon>
        <taxon>Coleoptera</taxon>
        <taxon>Polyphaga</taxon>
        <taxon>Cucujiformia</taxon>
        <taxon>Tenebrionidae</taxon>
        <taxon>Pimeliinae</taxon>
        <taxon>Asbolus</taxon>
    </lineage>
</organism>
<proteinExistence type="predicted"/>
<dbReference type="STRING" id="1661398.A0A482VCK5"/>
<name>A0A482VCK5_ASBVE</name>
<sequence>VQWGPNKGKCGVCGDNWASPVPRTNENTGTFGNGIVTKTYKSGSVIDISVTLTANHMGTFTYSLCVLQDPSKPESEDCFTDLKLADGSSVYNVDANDYDISNKVQLPAGVTCERCVLRWHYKTGNSWGVCDDGTEKMGCGAQETFRSCSDISIV</sequence>
<evidence type="ECO:0000313" key="3">
    <source>
        <dbReference type="Proteomes" id="UP000292052"/>
    </source>
</evidence>
<dbReference type="Pfam" id="PF03067">
    <property type="entry name" value="LPMO_10"/>
    <property type="match status" value="1"/>
</dbReference>
<feature type="domain" description="Chitin-binding type-4" evidence="1">
    <location>
        <begin position="5"/>
        <end position="151"/>
    </location>
</feature>
<evidence type="ECO:0000259" key="1">
    <source>
        <dbReference type="Pfam" id="PF03067"/>
    </source>
</evidence>
<dbReference type="InterPro" id="IPR004302">
    <property type="entry name" value="Cellulose/chitin-bd_N"/>
</dbReference>
<dbReference type="AlphaFoldDB" id="A0A482VCK5"/>
<protein>
    <submittedName>
        <fullName evidence="2">Chitin bind 3 domain containing protein</fullName>
    </submittedName>
</protein>
<dbReference type="EMBL" id="QDEB01113866">
    <property type="protein sequence ID" value="RZB41036.1"/>
    <property type="molecule type" value="Genomic_DNA"/>
</dbReference>